<dbReference type="PROSITE" id="PS50931">
    <property type="entry name" value="HTH_LYSR"/>
    <property type="match status" value="1"/>
</dbReference>
<dbReference type="PANTHER" id="PTHR30118:SF15">
    <property type="entry name" value="TRANSCRIPTIONAL REGULATORY PROTEIN"/>
    <property type="match status" value="1"/>
</dbReference>
<comment type="similarity">
    <text evidence="1">Belongs to the LysR transcriptional regulatory family.</text>
</comment>
<dbReference type="InterPro" id="IPR036388">
    <property type="entry name" value="WH-like_DNA-bd_sf"/>
</dbReference>
<dbReference type="Proteomes" id="UP000219788">
    <property type="component" value="Unassembled WGS sequence"/>
</dbReference>
<comment type="caution">
    <text evidence="6">The sequence shown here is derived from an EMBL/GenBank/DDBJ whole genome shotgun (WGS) entry which is preliminary data.</text>
</comment>
<sequence length="320" mass="36152">MSHDNFLKSMFETHYGALVALTALNEAQSVSRAAEYLNISQPSMSKLLMELRKEFNDPLYTKCNNLFTLTPVGETLCAIVRNTLYTSQSMIEQLRCGVKHRYNICLPHWFNIQEVSALIGNIRTLYPNLVINFRPPSATTAEDIVQSLKQGSVDVAVRHFPHAPPSGIHLKTLGTSEFIFLRRARASQHTTPPLLSLSQEQLLTNPLIIYNISPYLWESFLQANRLDEGLLNITLTLTNNFRRWLDQLVDDDTLLVTLRSTGDPLLASGEYQAVSIPSLAVYYPYHLMWHERASHDPVHHLIRKALIAMSSNAPATPATR</sequence>
<reference evidence="7" key="1">
    <citation type="submission" date="2017-09" db="EMBL/GenBank/DDBJ databases">
        <title>FDA dAtabase for Regulatory Grade micrObial Sequences (FDA-ARGOS): Supporting development and validation of Infectious Disease Dx tests.</title>
        <authorList>
            <person name="Goldberg B."/>
            <person name="Campos J."/>
            <person name="Tallon L."/>
            <person name="Sadzewicz L."/>
            <person name="Ott S."/>
            <person name="Zhao X."/>
            <person name="Nagaraj S."/>
            <person name="Vavikolanu K."/>
            <person name="Aluvathingal J."/>
            <person name="Nadendla S."/>
            <person name="Geyer C."/>
            <person name="Sichtig H."/>
        </authorList>
    </citation>
    <scope>NUCLEOTIDE SEQUENCE [LARGE SCALE GENOMIC DNA]</scope>
    <source>
        <strain evidence="7">FDAARGOS_370</strain>
    </source>
</reference>
<dbReference type="EMBL" id="PDDV01000013">
    <property type="protein sequence ID" value="PEH71614.1"/>
    <property type="molecule type" value="Genomic_DNA"/>
</dbReference>
<dbReference type="InterPro" id="IPR050389">
    <property type="entry name" value="LysR-type_TF"/>
</dbReference>
<name>A0A2A7TZY8_EDWTA</name>
<keyword evidence="3" id="KW-0238">DNA-binding</keyword>
<organism evidence="6 7">
    <name type="scientific">Edwardsiella tarda</name>
    <dbReference type="NCBI Taxonomy" id="636"/>
    <lineage>
        <taxon>Bacteria</taxon>
        <taxon>Pseudomonadati</taxon>
        <taxon>Pseudomonadota</taxon>
        <taxon>Gammaproteobacteria</taxon>
        <taxon>Enterobacterales</taxon>
        <taxon>Hafniaceae</taxon>
        <taxon>Edwardsiella</taxon>
    </lineage>
</organism>
<dbReference type="PRINTS" id="PR00039">
    <property type="entry name" value="HTHLYSR"/>
</dbReference>
<feature type="domain" description="HTH lysR-type" evidence="5">
    <location>
        <begin position="18"/>
        <end position="70"/>
    </location>
</feature>
<evidence type="ECO:0000313" key="6">
    <source>
        <dbReference type="EMBL" id="PEH71614.1"/>
    </source>
</evidence>
<keyword evidence="4" id="KW-0804">Transcription</keyword>
<dbReference type="Gene3D" id="1.10.10.10">
    <property type="entry name" value="Winged helix-like DNA-binding domain superfamily/Winged helix DNA-binding domain"/>
    <property type="match status" value="1"/>
</dbReference>
<keyword evidence="2" id="KW-0805">Transcription regulation</keyword>
<evidence type="ECO:0000259" key="5">
    <source>
        <dbReference type="PROSITE" id="PS50931"/>
    </source>
</evidence>
<accession>A0A2A7TZY8</accession>
<dbReference type="Pfam" id="PF03466">
    <property type="entry name" value="LysR_substrate"/>
    <property type="match status" value="1"/>
</dbReference>
<dbReference type="InterPro" id="IPR000847">
    <property type="entry name" value="LysR_HTH_N"/>
</dbReference>
<dbReference type="OrthoDB" id="8557381at2"/>
<dbReference type="RefSeq" id="WP_005282260.1">
    <property type="nucleotide sequence ID" value="NZ_AP028090.1"/>
</dbReference>
<dbReference type="GeneID" id="93125282"/>
<dbReference type="InterPro" id="IPR036390">
    <property type="entry name" value="WH_DNA-bd_sf"/>
</dbReference>
<dbReference type="GO" id="GO:0003700">
    <property type="term" value="F:DNA-binding transcription factor activity"/>
    <property type="evidence" value="ECO:0007669"/>
    <property type="project" value="InterPro"/>
</dbReference>
<dbReference type="Pfam" id="PF00126">
    <property type="entry name" value="HTH_1"/>
    <property type="match status" value="1"/>
</dbReference>
<evidence type="ECO:0000256" key="1">
    <source>
        <dbReference type="ARBA" id="ARBA00009437"/>
    </source>
</evidence>
<dbReference type="Gene3D" id="3.40.190.10">
    <property type="entry name" value="Periplasmic binding protein-like II"/>
    <property type="match status" value="2"/>
</dbReference>
<evidence type="ECO:0000256" key="2">
    <source>
        <dbReference type="ARBA" id="ARBA00023015"/>
    </source>
</evidence>
<evidence type="ECO:0000256" key="3">
    <source>
        <dbReference type="ARBA" id="ARBA00023125"/>
    </source>
</evidence>
<evidence type="ECO:0000313" key="7">
    <source>
        <dbReference type="Proteomes" id="UP000219788"/>
    </source>
</evidence>
<dbReference type="InterPro" id="IPR005119">
    <property type="entry name" value="LysR_subst-bd"/>
</dbReference>
<dbReference type="PANTHER" id="PTHR30118">
    <property type="entry name" value="HTH-TYPE TRANSCRIPTIONAL REGULATOR LEUO-RELATED"/>
    <property type="match status" value="1"/>
</dbReference>
<dbReference type="STRING" id="636.AAW15_02110"/>
<protein>
    <submittedName>
        <fullName evidence="6">LysR family transcriptional regulator</fullName>
    </submittedName>
</protein>
<proteinExistence type="inferred from homology"/>
<dbReference type="GO" id="GO:0003677">
    <property type="term" value="F:DNA binding"/>
    <property type="evidence" value="ECO:0007669"/>
    <property type="project" value="UniProtKB-KW"/>
</dbReference>
<dbReference type="SUPFAM" id="SSF46785">
    <property type="entry name" value="Winged helix' DNA-binding domain"/>
    <property type="match status" value="1"/>
</dbReference>
<dbReference type="SUPFAM" id="SSF53850">
    <property type="entry name" value="Periplasmic binding protein-like II"/>
    <property type="match status" value="1"/>
</dbReference>
<gene>
    <name evidence="6" type="ORF">CRM76_06505</name>
</gene>
<evidence type="ECO:0000256" key="4">
    <source>
        <dbReference type="ARBA" id="ARBA00023163"/>
    </source>
</evidence>
<dbReference type="AlphaFoldDB" id="A0A2A7TZY8"/>